<proteinExistence type="predicted"/>
<dbReference type="Proteomes" id="UP000321353">
    <property type="component" value="Chromosome"/>
</dbReference>
<accession>A0A5B9MRB8</accession>
<gene>
    <name evidence="1" type="ORF">Mal15_64230</name>
</gene>
<evidence type="ECO:0008006" key="3">
    <source>
        <dbReference type="Google" id="ProtNLM"/>
    </source>
</evidence>
<protein>
    <recommendedName>
        <fullName evidence="3">Type I restriction modification DNA specificity domain-containing protein</fullName>
    </recommendedName>
</protein>
<dbReference type="SUPFAM" id="SSF116734">
    <property type="entry name" value="DNA methylase specificity domain"/>
    <property type="match status" value="1"/>
</dbReference>
<dbReference type="EMBL" id="CP036264">
    <property type="protein sequence ID" value="QEG02336.1"/>
    <property type="molecule type" value="Genomic_DNA"/>
</dbReference>
<name>A0A5B9MRB8_9BACT</name>
<dbReference type="RefSeq" id="WP_147871295.1">
    <property type="nucleotide sequence ID" value="NZ_CP036264.1"/>
</dbReference>
<organism evidence="1 2">
    <name type="scientific">Stieleria maiorica</name>
    <dbReference type="NCBI Taxonomy" id="2795974"/>
    <lineage>
        <taxon>Bacteria</taxon>
        <taxon>Pseudomonadati</taxon>
        <taxon>Planctomycetota</taxon>
        <taxon>Planctomycetia</taxon>
        <taxon>Pirellulales</taxon>
        <taxon>Pirellulaceae</taxon>
        <taxon>Stieleria</taxon>
    </lineage>
</organism>
<sequence>MITHDAGIARTAHKGVSRDFALQVSLAHLKNQRFQKIDYITFSIAHIGAGRIAGFDFPLSPVDEQFEIVRVVEERLTAIKQCEKILESEPSPIKPTVADDP</sequence>
<dbReference type="AlphaFoldDB" id="A0A5B9MRB8"/>
<dbReference type="KEGG" id="smam:Mal15_64230"/>
<evidence type="ECO:0000313" key="2">
    <source>
        <dbReference type="Proteomes" id="UP000321353"/>
    </source>
</evidence>
<evidence type="ECO:0000313" key="1">
    <source>
        <dbReference type="EMBL" id="QEG02336.1"/>
    </source>
</evidence>
<keyword evidence="2" id="KW-1185">Reference proteome</keyword>
<reference evidence="1 2" key="1">
    <citation type="submission" date="2019-02" db="EMBL/GenBank/DDBJ databases">
        <title>Planctomycetal bacteria perform biofilm scaping via a novel small molecule.</title>
        <authorList>
            <person name="Jeske O."/>
            <person name="Boedeker C."/>
            <person name="Wiegand S."/>
            <person name="Breitling P."/>
            <person name="Kallscheuer N."/>
            <person name="Jogler M."/>
            <person name="Rohde M."/>
            <person name="Petersen J."/>
            <person name="Medema M.H."/>
            <person name="Surup F."/>
            <person name="Jogler C."/>
        </authorList>
    </citation>
    <scope>NUCLEOTIDE SEQUENCE [LARGE SCALE GENOMIC DNA]</scope>
    <source>
        <strain evidence="1 2">Mal15</strain>
    </source>
</reference>